<dbReference type="Proteomes" id="UP000007463">
    <property type="component" value="Chromosome"/>
</dbReference>
<dbReference type="STRING" id="755732.Fluta_1180"/>
<accession>F2IB89</accession>
<evidence type="ECO:0000256" key="4">
    <source>
        <dbReference type="PROSITE-ProRule" id="PRU00433"/>
    </source>
</evidence>
<dbReference type="Gene3D" id="1.10.760.10">
    <property type="entry name" value="Cytochrome c-like domain"/>
    <property type="match status" value="1"/>
</dbReference>
<feature type="chain" id="PRO_5003283270" evidence="5">
    <location>
        <begin position="29"/>
        <end position="249"/>
    </location>
</feature>
<dbReference type="HOGENOM" id="CLU_088548_0_0_10"/>
<dbReference type="RefSeq" id="WP_013685947.1">
    <property type="nucleotide sequence ID" value="NC_015321.1"/>
</dbReference>
<evidence type="ECO:0000256" key="3">
    <source>
        <dbReference type="ARBA" id="ARBA00023004"/>
    </source>
</evidence>
<keyword evidence="1 4" id="KW-0349">Heme</keyword>
<dbReference type="eggNOG" id="COG2010">
    <property type="taxonomic scope" value="Bacteria"/>
</dbReference>
<dbReference type="InterPro" id="IPR036909">
    <property type="entry name" value="Cyt_c-like_dom_sf"/>
</dbReference>
<evidence type="ECO:0000256" key="5">
    <source>
        <dbReference type="SAM" id="SignalP"/>
    </source>
</evidence>
<dbReference type="GO" id="GO:0046872">
    <property type="term" value="F:metal ion binding"/>
    <property type="evidence" value="ECO:0007669"/>
    <property type="project" value="UniProtKB-KW"/>
</dbReference>
<reference evidence="8" key="2">
    <citation type="submission" date="2011-02" db="EMBL/GenBank/DDBJ databases">
        <title>The complete genome of Fluviicola taffensis DSM 16823.</title>
        <authorList>
            <consortium name="US DOE Joint Genome Institute (JGI-PGF)"/>
            <person name="Lucas S."/>
            <person name="Copeland A."/>
            <person name="Lapidus A."/>
            <person name="Bruce D."/>
            <person name="Goodwin L."/>
            <person name="Pitluck S."/>
            <person name="Kyrpides N."/>
            <person name="Mavromatis K."/>
            <person name="Ivanova N."/>
            <person name="Mikhailova N."/>
            <person name="Pagani I."/>
            <person name="Chertkov O."/>
            <person name="Detter J.C."/>
            <person name="Han C."/>
            <person name="Tapia R."/>
            <person name="Land M."/>
            <person name="Hauser L."/>
            <person name="Markowitz V."/>
            <person name="Cheng J.-F."/>
            <person name="Hugenholtz P."/>
            <person name="Woyke T."/>
            <person name="Wu D."/>
            <person name="Tindall B."/>
            <person name="Pomrenke H.G."/>
            <person name="Brambilla E."/>
            <person name="Klenk H.-P."/>
            <person name="Eisen J.A."/>
        </authorList>
    </citation>
    <scope>NUCLEOTIDE SEQUENCE [LARGE SCALE GENOMIC DNA]</scope>
    <source>
        <strain evidence="8">DSM 16823 / RW262 / RW262</strain>
    </source>
</reference>
<reference evidence="7 8" key="1">
    <citation type="journal article" date="2011" name="Stand. Genomic Sci.">
        <title>Complete genome sequence of the gliding freshwater bacterium Fluviicola taffensis type strain (RW262).</title>
        <authorList>
            <person name="Woyke T."/>
            <person name="Chertkov O."/>
            <person name="Lapidus A."/>
            <person name="Nolan M."/>
            <person name="Lucas S."/>
            <person name="Del Rio T.G."/>
            <person name="Tice H."/>
            <person name="Cheng J.F."/>
            <person name="Tapia R."/>
            <person name="Han C."/>
            <person name="Goodwin L."/>
            <person name="Pitluck S."/>
            <person name="Liolios K."/>
            <person name="Pagani I."/>
            <person name="Ivanova N."/>
            <person name="Huntemann M."/>
            <person name="Mavromatis K."/>
            <person name="Mikhailova N."/>
            <person name="Pati A."/>
            <person name="Chen A."/>
            <person name="Palaniappan K."/>
            <person name="Land M."/>
            <person name="Hauser L."/>
            <person name="Brambilla E.M."/>
            <person name="Rohde M."/>
            <person name="Mwirichia R."/>
            <person name="Sikorski J."/>
            <person name="Tindall B.J."/>
            <person name="Goker M."/>
            <person name="Bristow J."/>
            <person name="Eisen J.A."/>
            <person name="Markowitz V."/>
            <person name="Hugenholtz P."/>
            <person name="Klenk H.P."/>
            <person name="Kyrpides N.C."/>
        </authorList>
    </citation>
    <scope>NUCLEOTIDE SEQUENCE [LARGE SCALE GENOMIC DNA]</scope>
    <source>
        <strain evidence="8">DSM 16823 / RW262 / RW262</strain>
    </source>
</reference>
<dbReference type="GO" id="GO:0009055">
    <property type="term" value="F:electron transfer activity"/>
    <property type="evidence" value="ECO:0007669"/>
    <property type="project" value="InterPro"/>
</dbReference>
<dbReference type="EMBL" id="CP002542">
    <property type="protein sequence ID" value="AEA43175.1"/>
    <property type="molecule type" value="Genomic_DNA"/>
</dbReference>
<evidence type="ECO:0000259" key="6">
    <source>
        <dbReference type="PROSITE" id="PS51007"/>
    </source>
</evidence>
<dbReference type="GO" id="GO:0020037">
    <property type="term" value="F:heme binding"/>
    <property type="evidence" value="ECO:0007669"/>
    <property type="project" value="InterPro"/>
</dbReference>
<gene>
    <name evidence="7" type="ordered locus">Fluta_1180</name>
</gene>
<evidence type="ECO:0000256" key="1">
    <source>
        <dbReference type="ARBA" id="ARBA00022617"/>
    </source>
</evidence>
<dbReference type="PROSITE" id="PS51257">
    <property type="entry name" value="PROKAR_LIPOPROTEIN"/>
    <property type="match status" value="1"/>
</dbReference>
<evidence type="ECO:0000256" key="2">
    <source>
        <dbReference type="ARBA" id="ARBA00022723"/>
    </source>
</evidence>
<keyword evidence="2 4" id="KW-0479">Metal-binding</keyword>
<protein>
    <submittedName>
        <fullName evidence="7">Cytochrome c family protein</fullName>
    </submittedName>
</protein>
<dbReference type="AlphaFoldDB" id="F2IB89"/>
<dbReference type="SUPFAM" id="SSF46626">
    <property type="entry name" value="Cytochrome c"/>
    <property type="match status" value="1"/>
</dbReference>
<keyword evidence="5" id="KW-0732">Signal</keyword>
<dbReference type="Pfam" id="PF13442">
    <property type="entry name" value="Cytochrome_CBB3"/>
    <property type="match status" value="1"/>
</dbReference>
<dbReference type="InterPro" id="IPR009056">
    <property type="entry name" value="Cyt_c-like_dom"/>
</dbReference>
<evidence type="ECO:0000313" key="7">
    <source>
        <dbReference type="EMBL" id="AEA43175.1"/>
    </source>
</evidence>
<keyword evidence="3 4" id="KW-0408">Iron</keyword>
<organism evidence="7 8">
    <name type="scientific">Fluviicola taffensis (strain DSM 16823 / NCIMB 13979 / RW262)</name>
    <dbReference type="NCBI Taxonomy" id="755732"/>
    <lineage>
        <taxon>Bacteria</taxon>
        <taxon>Pseudomonadati</taxon>
        <taxon>Bacteroidota</taxon>
        <taxon>Flavobacteriia</taxon>
        <taxon>Flavobacteriales</taxon>
        <taxon>Crocinitomicaceae</taxon>
        <taxon>Fluviicola</taxon>
    </lineage>
</organism>
<name>F2IB89_FLUTR</name>
<feature type="domain" description="Cytochrome c" evidence="6">
    <location>
        <begin position="138"/>
        <end position="221"/>
    </location>
</feature>
<proteinExistence type="predicted"/>
<dbReference type="KEGG" id="fte:Fluta_1180"/>
<evidence type="ECO:0000313" key="8">
    <source>
        <dbReference type="Proteomes" id="UP000007463"/>
    </source>
</evidence>
<dbReference type="OrthoDB" id="9796771at2"/>
<keyword evidence="8" id="KW-1185">Reference proteome</keyword>
<sequence length="249" mass="27176" precursor="true">MKVKFKAFAQFSLVALLAAACTSDPDSAGLEYMPDMYRSPAIEPYVDYGEVRGQINDSVKMLRSAMIPPRYVIPYAGTDSATVHTLLPYHRLPGRLFAASHGLYQYDLSSNEDVDFEYKNAAADVNPLKLTSKEVADKIFADGKALYQINCNHCHGEKGDGEGPMVKSGAYTGAAVLSGLAIQEGQMFYSIYYGKGMMGAHASLLNKKEIWTLVHYVRKFQDAKYGTFDANGAPAWGSLAPVADTSAKK</sequence>
<dbReference type="PROSITE" id="PS51007">
    <property type="entry name" value="CYTC"/>
    <property type="match status" value="1"/>
</dbReference>
<feature type="signal peptide" evidence="5">
    <location>
        <begin position="1"/>
        <end position="28"/>
    </location>
</feature>